<name>D7FU44_ECTSI</name>
<dbReference type="Proteomes" id="UP000002630">
    <property type="component" value="Linkage Group LG05"/>
</dbReference>
<accession>D7FU44</accession>
<evidence type="ECO:0000313" key="2">
    <source>
        <dbReference type="Proteomes" id="UP000002630"/>
    </source>
</evidence>
<keyword evidence="2" id="KW-1185">Reference proteome</keyword>
<dbReference type="InParanoid" id="D7FU44"/>
<dbReference type="AlphaFoldDB" id="D7FU44"/>
<evidence type="ECO:0000313" key="1">
    <source>
        <dbReference type="EMBL" id="CBJ31571.1"/>
    </source>
</evidence>
<proteinExistence type="predicted"/>
<sequence>MHCGAVQLSPLGGRLRCVIFPTFSGETTMNDRLAARSTVVRCIHRLLVVVFVV</sequence>
<dbReference type="EMBL" id="FN648448">
    <property type="protein sequence ID" value="CBJ31571.1"/>
    <property type="molecule type" value="Genomic_DNA"/>
</dbReference>
<reference evidence="1 2" key="1">
    <citation type="journal article" date="2010" name="Nature">
        <title>The Ectocarpus genome and the independent evolution of multicellularity in brown algae.</title>
        <authorList>
            <person name="Cock J.M."/>
            <person name="Sterck L."/>
            <person name="Rouze P."/>
            <person name="Scornet D."/>
            <person name="Allen A.E."/>
            <person name="Amoutzias G."/>
            <person name="Anthouard V."/>
            <person name="Artiguenave F."/>
            <person name="Aury J.M."/>
            <person name="Badger J.H."/>
            <person name="Beszteri B."/>
            <person name="Billiau K."/>
            <person name="Bonnet E."/>
            <person name="Bothwell J.H."/>
            <person name="Bowler C."/>
            <person name="Boyen C."/>
            <person name="Brownlee C."/>
            <person name="Carrano C.J."/>
            <person name="Charrier B."/>
            <person name="Cho G.Y."/>
            <person name="Coelho S.M."/>
            <person name="Collen J."/>
            <person name="Corre E."/>
            <person name="Da Silva C."/>
            <person name="Delage L."/>
            <person name="Delaroque N."/>
            <person name="Dittami S.M."/>
            <person name="Doulbeau S."/>
            <person name="Elias M."/>
            <person name="Farnham G."/>
            <person name="Gachon C.M."/>
            <person name="Gschloessl B."/>
            <person name="Heesch S."/>
            <person name="Jabbari K."/>
            <person name="Jubin C."/>
            <person name="Kawai H."/>
            <person name="Kimura K."/>
            <person name="Kloareg B."/>
            <person name="Kupper F.C."/>
            <person name="Lang D."/>
            <person name="Le Bail A."/>
            <person name="Leblanc C."/>
            <person name="Lerouge P."/>
            <person name="Lohr M."/>
            <person name="Lopez P.J."/>
            <person name="Martens C."/>
            <person name="Maumus F."/>
            <person name="Michel G."/>
            <person name="Miranda-Saavedra D."/>
            <person name="Morales J."/>
            <person name="Moreau H."/>
            <person name="Motomura T."/>
            <person name="Nagasato C."/>
            <person name="Napoli C.A."/>
            <person name="Nelson D.R."/>
            <person name="Nyvall-Collen P."/>
            <person name="Peters A.F."/>
            <person name="Pommier C."/>
            <person name="Potin P."/>
            <person name="Poulain J."/>
            <person name="Quesneville H."/>
            <person name="Read B."/>
            <person name="Rensing S.A."/>
            <person name="Ritter A."/>
            <person name="Rousvoal S."/>
            <person name="Samanta M."/>
            <person name="Samson G."/>
            <person name="Schroeder D.C."/>
            <person name="Segurens B."/>
            <person name="Strittmatter M."/>
            <person name="Tonon T."/>
            <person name="Tregear J.W."/>
            <person name="Valentin K."/>
            <person name="von Dassow P."/>
            <person name="Yamagishi T."/>
            <person name="Van de Peer Y."/>
            <person name="Wincker P."/>
        </authorList>
    </citation>
    <scope>NUCLEOTIDE SEQUENCE [LARGE SCALE GENOMIC DNA]</scope>
    <source>
        <strain evidence="2">Ec32 / CCAP1310/4</strain>
    </source>
</reference>
<gene>
    <name evidence="1" type="ORF">Esi_0265_0034</name>
</gene>
<dbReference type="EMBL" id="FN649730">
    <property type="protein sequence ID" value="CBJ31571.1"/>
    <property type="molecule type" value="Genomic_DNA"/>
</dbReference>
<protein>
    <submittedName>
        <fullName evidence="1">Uncharacterized protein</fullName>
    </submittedName>
</protein>
<organism evidence="1 2">
    <name type="scientific">Ectocarpus siliculosus</name>
    <name type="common">Brown alga</name>
    <name type="synonym">Conferva siliculosa</name>
    <dbReference type="NCBI Taxonomy" id="2880"/>
    <lineage>
        <taxon>Eukaryota</taxon>
        <taxon>Sar</taxon>
        <taxon>Stramenopiles</taxon>
        <taxon>Ochrophyta</taxon>
        <taxon>PX clade</taxon>
        <taxon>Phaeophyceae</taxon>
        <taxon>Ectocarpales</taxon>
        <taxon>Ectocarpaceae</taxon>
        <taxon>Ectocarpus</taxon>
    </lineage>
</organism>